<evidence type="ECO:0000259" key="7">
    <source>
        <dbReference type="PROSITE" id="PS50109"/>
    </source>
</evidence>
<dbReference type="InterPro" id="IPR005467">
    <property type="entry name" value="His_kinase_dom"/>
</dbReference>
<feature type="domain" description="Histidine kinase" evidence="7">
    <location>
        <begin position="154"/>
        <end position="382"/>
    </location>
</feature>
<evidence type="ECO:0000256" key="1">
    <source>
        <dbReference type="ARBA" id="ARBA00000085"/>
    </source>
</evidence>
<dbReference type="Gene3D" id="1.10.287.130">
    <property type="match status" value="1"/>
</dbReference>
<dbReference type="InterPro" id="IPR004358">
    <property type="entry name" value="Sig_transdc_His_kin-like_C"/>
</dbReference>
<dbReference type="InterPro" id="IPR001789">
    <property type="entry name" value="Sig_transdc_resp-reg_receiver"/>
</dbReference>
<dbReference type="Gene3D" id="3.30.565.10">
    <property type="entry name" value="Histidine kinase-like ATPase, C-terminal domain"/>
    <property type="match status" value="1"/>
</dbReference>
<feature type="domain" description="Response regulatory" evidence="8">
    <location>
        <begin position="8"/>
        <end position="122"/>
    </location>
</feature>
<proteinExistence type="predicted"/>
<evidence type="ECO:0000256" key="2">
    <source>
        <dbReference type="ARBA" id="ARBA00012438"/>
    </source>
</evidence>
<evidence type="ECO:0000259" key="8">
    <source>
        <dbReference type="PROSITE" id="PS50110"/>
    </source>
</evidence>
<evidence type="ECO:0000313" key="9">
    <source>
        <dbReference type="EMBL" id="HGY57312.1"/>
    </source>
</evidence>
<keyword evidence="5 9" id="KW-0418">Kinase</keyword>
<gene>
    <name evidence="9" type="ORF">ENK44_16510</name>
</gene>
<dbReference type="PANTHER" id="PTHR43547:SF2">
    <property type="entry name" value="HYBRID SIGNAL TRANSDUCTION HISTIDINE KINASE C"/>
    <property type="match status" value="1"/>
</dbReference>
<dbReference type="PANTHER" id="PTHR43547">
    <property type="entry name" value="TWO-COMPONENT HISTIDINE KINASE"/>
    <property type="match status" value="1"/>
</dbReference>
<dbReference type="PROSITE" id="PS50110">
    <property type="entry name" value="RESPONSE_REGULATORY"/>
    <property type="match status" value="1"/>
</dbReference>
<dbReference type="InterPro" id="IPR011006">
    <property type="entry name" value="CheY-like_superfamily"/>
</dbReference>
<dbReference type="EMBL" id="DRQG01000152">
    <property type="protein sequence ID" value="HGY57312.1"/>
    <property type="molecule type" value="Genomic_DNA"/>
</dbReference>
<protein>
    <recommendedName>
        <fullName evidence="2">histidine kinase</fullName>
        <ecNumber evidence="2">2.7.13.3</ecNumber>
    </recommendedName>
</protein>
<dbReference type="PROSITE" id="PS50109">
    <property type="entry name" value="HIS_KIN"/>
    <property type="match status" value="1"/>
</dbReference>
<dbReference type="Pfam" id="PF02518">
    <property type="entry name" value="HATPase_c"/>
    <property type="match status" value="1"/>
</dbReference>
<comment type="catalytic activity">
    <reaction evidence="1">
        <text>ATP + protein L-histidine = ADP + protein N-phospho-L-histidine.</text>
        <dbReference type="EC" id="2.7.13.3"/>
    </reaction>
</comment>
<accession>A0A7V4U4M7</accession>
<evidence type="ECO:0000256" key="6">
    <source>
        <dbReference type="PROSITE-ProRule" id="PRU00169"/>
    </source>
</evidence>
<dbReference type="InterPro" id="IPR003661">
    <property type="entry name" value="HisK_dim/P_dom"/>
</dbReference>
<dbReference type="InterPro" id="IPR036890">
    <property type="entry name" value="HATPase_C_sf"/>
</dbReference>
<dbReference type="SMART" id="SM00448">
    <property type="entry name" value="REC"/>
    <property type="match status" value="1"/>
</dbReference>
<dbReference type="EC" id="2.7.13.3" evidence="2"/>
<dbReference type="Gene3D" id="3.40.50.2300">
    <property type="match status" value="1"/>
</dbReference>
<name>A0A7V4U4M7_CALAY</name>
<reference evidence="9" key="1">
    <citation type="journal article" date="2020" name="mSystems">
        <title>Genome- and Community-Level Interaction Insights into Carbon Utilization and Element Cycling Functions of Hydrothermarchaeota in Hydrothermal Sediment.</title>
        <authorList>
            <person name="Zhou Z."/>
            <person name="Liu Y."/>
            <person name="Xu W."/>
            <person name="Pan J."/>
            <person name="Luo Z.H."/>
            <person name="Li M."/>
        </authorList>
    </citation>
    <scope>NUCLEOTIDE SEQUENCE [LARGE SCALE GENOMIC DNA]</scope>
    <source>
        <strain evidence="9">HyVt-577</strain>
    </source>
</reference>
<dbReference type="SMART" id="SM00387">
    <property type="entry name" value="HATPase_c"/>
    <property type="match status" value="1"/>
</dbReference>
<dbReference type="SUPFAM" id="SSF52172">
    <property type="entry name" value="CheY-like"/>
    <property type="match status" value="1"/>
</dbReference>
<keyword evidence="3 6" id="KW-0597">Phosphoprotein</keyword>
<evidence type="ECO:0000256" key="4">
    <source>
        <dbReference type="ARBA" id="ARBA00022679"/>
    </source>
</evidence>
<dbReference type="Proteomes" id="UP000885779">
    <property type="component" value="Unassembled WGS sequence"/>
</dbReference>
<dbReference type="GO" id="GO:0000155">
    <property type="term" value="F:phosphorelay sensor kinase activity"/>
    <property type="evidence" value="ECO:0007669"/>
    <property type="project" value="InterPro"/>
</dbReference>
<dbReference type="Pfam" id="PF00512">
    <property type="entry name" value="HisKA"/>
    <property type="match status" value="1"/>
</dbReference>
<dbReference type="Pfam" id="PF00072">
    <property type="entry name" value="Response_reg"/>
    <property type="match status" value="1"/>
</dbReference>
<keyword evidence="4" id="KW-0808">Transferase</keyword>
<dbReference type="SUPFAM" id="SSF47384">
    <property type="entry name" value="Homodimeric domain of signal transducing histidine kinase"/>
    <property type="match status" value="1"/>
</dbReference>
<organism evidence="9">
    <name type="scientific">Caldithrix abyssi</name>
    <dbReference type="NCBI Taxonomy" id="187145"/>
    <lineage>
        <taxon>Bacteria</taxon>
        <taxon>Pseudomonadati</taxon>
        <taxon>Calditrichota</taxon>
        <taxon>Calditrichia</taxon>
        <taxon>Calditrichales</taxon>
        <taxon>Calditrichaceae</taxon>
        <taxon>Caldithrix</taxon>
    </lineage>
</organism>
<dbReference type="FunFam" id="3.30.565.10:FF:000006">
    <property type="entry name" value="Sensor histidine kinase WalK"/>
    <property type="match status" value="1"/>
</dbReference>
<dbReference type="PRINTS" id="PR00344">
    <property type="entry name" value="BCTRLSENSOR"/>
</dbReference>
<dbReference type="InterPro" id="IPR003594">
    <property type="entry name" value="HATPase_dom"/>
</dbReference>
<sequence length="394" mass="44884">MSEDFKVKILLIEDEENVRESYVDMLGFLGYDVITADNGKTGLEVINRQPIDIVITDLNMPVMNGMEALRRIKKKNEEIQVIVITGFATIENAISAMKQGAFDYITKPVSLEHVKIVLNKCIQQIRSRRENEELKHLNAQLREINELKNKFITITNHELRTPLAVLKGYMDLLEMELEDHPSEDIQEYLGIISNTLTEMINMIEMMHDLSSFESLISKQNRTVFDINALADSLFKEIKILFDKRGVEFSFRGEQRPLFVNADQQLLKKAIRELTQNALKFTETGKKVELSVKFIPTKNQVYVVIKDQGIGIPHEKLDLIFEPFYEVQDVMHHFTSRTDFMGGGIGVGLSLVKEIIEASNGEIAVESKPDEGSIFTVILPLAEVSENVRVSSYTL</sequence>
<dbReference type="SMART" id="SM00388">
    <property type="entry name" value="HisKA"/>
    <property type="match status" value="1"/>
</dbReference>
<feature type="modified residue" description="4-aspartylphosphate" evidence="6">
    <location>
        <position position="57"/>
    </location>
</feature>
<dbReference type="InterPro" id="IPR036097">
    <property type="entry name" value="HisK_dim/P_sf"/>
</dbReference>
<dbReference type="SUPFAM" id="SSF55874">
    <property type="entry name" value="ATPase domain of HSP90 chaperone/DNA topoisomerase II/histidine kinase"/>
    <property type="match status" value="1"/>
</dbReference>
<evidence type="ECO:0000256" key="5">
    <source>
        <dbReference type="ARBA" id="ARBA00022777"/>
    </source>
</evidence>
<dbReference type="CDD" id="cd00082">
    <property type="entry name" value="HisKA"/>
    <property type="match status" value="1"/>
</dbReference>
<dbReference type="AlphaFoldDB" id="A0A7V4U4M7"/>
<comment type="caution">
    <text evidence="9">The sequence shown here is derived from an EMBL/GenBank/DDBJ whole genome shotgun (WGS) entry which is preliminary data.</text>
</comment>
<dbReference type="CDD" id="cd00075">
    <property type="entry name" value="HATPase"/>
    <property type="match status" value="1"/>
</dbReference>
<evidence type="ECO:0000256" key="3">
    <source>
        <dbReference type="ARBA" id="ARBA00022553"/>
    </source>
</evidence>